<feature type="compositionally biased region" description="Polar residues" evidence="1">
    <location>
        <begin position="48"/>
        <end position="66"/>
    </location>
</feature>
<sequence>MTGNTPNTINHPKPQQNSIATQGNNDPNSGGDPTQGRDPNHSIVPKPQQHNEPTQSDTPTKGNDPTQRSDPHQESNPKQDNSNDRDSGQAAESKPNNDSDQVDTTEESYRNIASPLLNEANQTEHARTLNNFTGGLASNAPGTIVTATAGQHILNGR</sequence>
<accession>A0A8H3G240</accession>
<evidence type="ECO:0000313" key="3">
    <source>
        <dbReference type="Proteomes" id="UP000664534"/>
    </source>
</evidence>
<proteinExistence type="predicted"/>
<reference evidence="2" key="1">
    <citation type="submission" date="2021-03" db="EMBL/GenBank/DDBJ databases">
        <authorList>
            <person name="Tagirdzhanova G."/>
        </authorList>
    </citation>
    <scope>NUCLEOTIDE SEQUENCE</scope>
</reference>
<protein>
    <submittedName>
        <fullName evidence="2">Uncharacterized protein</fullName>
    </submittedName>
</protein>
<keyword evidence="3" id="KW-1185">Reference proteome</keyword>
<feature type="compositionally biased region" description="Polar residues" evidence="1">
    <location>
        <begin position="1"/>
        <end position="32"/>
    </location>
</feature>
<organism evidence="2 3">
    <name type="scientific">Imshaugia aleurites</name>
    <dbReference type="NCBI Taxonomy" id="172621"/>
    <lineage>
        <taxon>Eukaryota</taxon>
        <taxon>Fungi</taxon>
        <taxon>Dikarya</taxon>
        <taxon>Ascomycota</taxon>
        <taxon>Pezizomycotina</taxon>
        <taxon>Lecanoromycetes</taxon>
        <taxon>OSLEUM clade</taxon>
        <taxon>Lecanoromycetidae</taxon>
        <taxon>Lecanorales</taxon>
        <taxon>Lecanorineae</taxon>
        <taxon>Parmeliaceae</taxon>
        <taxon>Imshaugia</taxon>
    </lineage>
</organism>
<feature type="compositionally biased region" description="Basic and acidic residues" evidence="1">
    <location>
        <begin position="67"/>
        <end position="87"/>
    </location>
</feature>
<evidence type="ECO:0000313" key="2">
    <source>
        <dbReference type="EMBL" id="CAF9933374.1"/>
    </source>
</evidence>
<name>A0A8H3G240_9LECA</name>
<dbReference type="AlphaFoldDB" id="A0A8H3G240"/>
<feature type="region of interest" description="Disordered" evidence="1">
    <location>
        <begin position="1"/>
        <end position="125"/>
    </location>
</feature>
<evidence type="ECO:0000256" key="1">
    <source>
        <dbReference type="SAM" id="MobiDB-lite"/>
    </source>
</evidence>
<gene>
    <name evidence="2" type="ORF">IMSHALPRED_009331</name>
</gene>
<dbReference type="EMBL" id="CAJPDT010000070">
    <property type="protein sequence ID" value="CAF9933374.1"/>
    <property type="molecule type" value="Genomic_DNA"/>
</dbReference>
<dbReference type="Proteomes" id="UP000664534">
    <property type="component" value="Unassembled WGS sequence"/>
</dbReference>
<comment type="caution">
    <text evidence="2">The sequence shown here is derived from an EMBL/GenBank/DDBJ whole genome shotgun (WGS) entry which is preliminary data.</text>
</comment>